<keyword evidence="2" id="KW-1185">Reference proteome</keyword>
<comment type="caution">
    <text evidence="1">The sequence shown here is derived from an EMBL/GenBank/DDBJ whole genome shotgun (WGS) entry which is preliminary data.</text>
</comment>
<proteinExistence type="predicted"/>
<organism evidence="1 2">
    <name type="scientific">Cuscuta epithymum</name>
    <dbReference type="NCBI Taxonomy" id="186058"/>
    <lineage>
        <taxon>Eukaryota</taxon>
        <taxon>Viridiplantae</taxon>
        <taxon>Streptophyta</taxon>
        <taxon>Embryophyta</taxon>
        <taxon>Tracheophyta</taxon>
        <taxon>Spermatophyta</taxon>
        <taxon>Magnoliopsida</taxon>
        <taxon>eudicotyledons</taxon>
        <taxon>Gunneridae</taxon>
        <taxon>Pentapetalae</taxon>
        <taxon>asterids</taxon>
        <taxon>lamiids</taxon>
        <taxon>Solanales</taxon>
        <taxon>Convolvulaceae</taxon>
        <taxon>Cuscuteae</taxon>
        <taxon>Cuscuta</taxon>
        <taxon>Cuscuta subgen. Cuscuta</taxon>
    </lineage>
</organism>
<dbReference type="EMBL" id="CAMAPF010000208">
    <property type="protein sequence ID" value="CAH9113544.1"/>
    <property type="molecule type" value="Genomic_DNA"/>
</dbReference>
<gene>
    <name evidence="1" type="ORF">CEPIT_LOCUS20359</name>
</gene>
<dbReference type="Proteomes" id="UP001152523">
    <property type="component" value="Unassembled WGS sequence"/>
</dbReference>
<evidence type="ECO:0000313" key="1">
    <source>
        <dbReference type="EMBL" id="CAH9113544.1"/>
    </source>
</evidence>
<sequence length="67" mass="8247">MALFFFCLYFPYQSSHPCIFMYLYFFCYEDLMQHISKFETQQIARRHILSKSHDILFMFLKATKSNK</sequence>
<reference evidence="1" key="1">
    <citation type="submission" date="2022-07" db="EMBL/GenBank/DDBJ databases">
        <authorList>
            <person name="Macas J."/>
            <person name="Novak P."/>
            <person name="Neumann P."/>
        </authorList>
    </citation>
    <scope>NUCLEOTIDE SEQUENCE</scope>
</reference>
<name>A0AAV0DZU3_9ASTE</name>
<evidence type="ECO:0000313" key="2">
    <source>
        <dbReference type="Proteomes" id="UP001152523"/>
    </source>
</evidence>
<dbReference type="AlphaFoldDB" id="A0AAV0DZU3"/>
<accession>A0AAV0DZU3</accession>
<protein>
    <submittedName>
        <fullName evidence="1">Uncharacterized protein</fullName>
    </submittedName>
</protein>